<dbReference type="EMBL" id="BGPR01012456">
    <property type="protein sequence ID" value="GBN56133.1"/>
    <property type="molecule type" value="Genomic_DNA"/>
</dbReference>
<protein>
    <submittedName>
        <fullName evidence="1">Uncharacterized protein</fullName>
    </submittedName>
</protein>
<reference evidence="1 2" key="1">
    <citation type="journal article" date="2019" name="Sci. Rep.">
        <title>Orb-weaving spider Araneus ventricosus genome elucidates the spidroin gene catalogue.</title>
        <authorList>
            <person name="Kono N."/>
            <person name="Nakamura H."/>
            <person name="Ohtoshi R."/>
            <person name="Moran D.A.P."/>
            <person name="Shinohara A."/>
            <person name="Yoshida Y."/>
            <person name="Fujiwara M."/>
            <person name="Mori M."/>
            <person name="Tomita M."/>
            <person name="Arakawa K."/>
        </authorList>
    </citation>
    <scope>NUCLEOTIDE SEQUENCE [LARGE SCALE GENOMIC DNA]</scope>
</reference>
<evidence type="ECO:0000313" key="2">
    <source>
        <dbReference type="Proteomes" id="UP000499080"/>
    </source>
</evidence>
<accession>A0A4Y2PZ21</accession>
<dbReference type="AlphaFoldDB" id="A0A4Y2PZ21"/>
<dbReference type="OrthoDB" id="3025211at2759"/>
<keyword evidence="2" id="KW-1185">Reference proteome</keyword>
<name>A0A4Y2PZ21_ARAVE</name>
<proteinExistence type="predicted"/>
<gene>
    <name evidence="1" type="ORF">AVEN_67245_1</name>
</gene>
<evidence type="ECO:0000313" key="1">
    <source>
        <dbReference type="EMBL" id="GBN56133.1"/>
    </source>
</evidence>
<sequence length="104" mass="12223">MVIPLTDFNQNLKHIDNSGDKTMHRILYIYLYPFLSYRVHQLTDGQTDFLLNDSFQNFMEIDKFGVKTTCQNPSVQLNAFLNDIFACIHCKDETDIEEDTSIYF</sequence>
<organism evidence="1 2">
    <name type="scientific">Araneus ventricosus</name>
    <name type="common">Orbweaver spider</name>
    <name type="synonym">Epeira ventricosa</name>
    <dbReference type="NCBI Taxonomy" id="182803"/>
    <lineage>
        <taxon>Eukaryota</taxon>
        <taxon>Metazoa</taxon>
        <taxon>Ecdysozoa</taxon>
        <taxon>Arthropoda</taxon>
        <taxon>Chelicerata</taxon>
        <taxon>Arachnida</taxon>
        <taxon>Araneae</taxon>
        <taxon>Araneomorphae</taxon>
        <taxon>Entelegynae</taxon>
        <taxon>Araneoidea</taxon>
        <taxon>Araneidae</taxon>
        <taxon>Araneus</taxon>
    </lineage>
</organism>
<comment type="caution">
    <text evidence="1">The sequence shown here is derived from an EMBL/GenBank/DDBJ whole genome shotgun (WGS) entry which is preliminary data.</text>
</comment>
<dbReference type="Proteomes" id="UP000499080">
    <property type="component" value="Unassembled WGS sequence"/>
</dbReference>